<evidence type="ECO:0008006" key="4">
    <source>
        <dbReference type="Google" id="ProtNLM"/>
    </source>
</evidence>
<reference evidence="2" key="1">
    <citation type="submission" date="2023-02" db="EMBL/GenBank/DDBJ databases">
        <title>Actinomadura rubrobrunea NBRC 14622.</title>
        <authorList>
            <person name="Ichikawa N."/>
            <person name="Sato H."/>
            <person name="Tonouchi N."/>
        </authorList>
    </citation>
    <scope>NUCLEOTIDE SEQUENCE</scope>
    <source>
        <strain evidence="2">NBRC 14622</strain>
    </source>
</reference>
<keyword evidence="3" id="KW-1185">Reference proteome</keyword>
<name>A0A9W6UYA2_9ACTN</name>
<dbReference type="AlphaFoldDB" id="A0A9W6UYA2"/>
<feature type="region of interest" description="Disordered" evidence="1">
    <location>
        <begin position="428"/>
        <end position="450"/>
    </location>
</feature>
<dbReference type="Gene3D" id="1.50.10.20">
    <property type="match status" value="1"/>
</dbReference>
<dbReference type="Proteomes" id="UP001165124">
    <property type="component" value="Unassembled WGS sequence"/>
</dbReference>
<accession>A0A9W6UYA2</accession>
<dbReference type="InterPro" id="IPR008930">
    <property type="entry name" value="Terpenoid_cyclase/PrenylTrfase"/>
</dbReference>
<evidence type="ECO:0000313" key="2">
    <source>
        <dbReference type="EMBL" id="GLW66993.1"/>
    </source>
</evidence>
<protein>
    <recommendedName>
        <fullName evidence="4">Terpene cyclase/mutase family protein</fullName>
    </recommendedName>
</protein>
<dbReference type="SUPFAM" id="SSF48239">
    <property type="entry name" value="Terpenoid cyclases/Protein prenyltransferases"/>
    <property type="match status" value="1"/>
</dbReference>
<feature type="compositionally biased region" description="Low complexity" evidence="1">
    <location>
        <begin position="431"/>
        <end position="450"/>
    </location>
</feature>
<dbReference type="EMBL" id="BSRZ01000019">
    <property type="protein sequence ID" value="GLW66993.1"/>
    <property type="molecule type" value="Genomic_DNA"/>
</dbReference>
<evidence type="ECO:0000256" key="1">
    <source>
        <dbReference type="SAM" id="MobiDB-lite"/>
    </source>
</evidence>
<organism evidence="2 3">
    <name type="scientific">Actinomadura rubrobrunea</name>
    <dbReference type="NCBI Taxonomy" id="115335"/>
    <lineage>
        <taxon>Bacteria</taxon>
        <taxon>Bacillati</taxon>
        <taxon>Actinomycetota</taxon>
        <taxon>Actinomycetes</taxon>
        <taxon>Streptosporangiales</taxon>
        <taxon>Thermomonosporaceae</taxon>
        <taxon>Actinomadura</taxon>
    </lineage>
</organism>
<evidence type="ECO:0000313" key="3">
    <source>
        <dbReference type="Proteomes" id="UP001165124"/>
    </source>
</evidence>
<proteinExistence type="predicted"/>
<dbReference type="RefSeq" id="WP_106259120.1">
    <property type="nucleotide sequence ID" value="NZ_BSRZ01000019.1"/>
</dbReference>
<gene>
    <name evidence="2" type="ORF">Arub01_52360</name>
</gene>
<sequence>MPPTSASPSIDMAVLQTRLDESLDVLRDTYVPSGDVGGWYHDLTRPDPGATATAVALMAFTETGRPFEHFDEGLAFLAERQAASADRLKDGGWATRTSLGMPVVEATAWIARFLARARCGLRDDAPDIRRAYEWLLRNQNPDGGWGSLYGCPSRVWLTCLALRALTQLNPYHPAVERGVEWLTSDRTSKRPAWGPTRAAAPTVTHTAFALLTLAEARALRDDERLLAAYDWLRANLDTEDSHTWIETYDVTPGGPGTRPVWRLALWHYGLPVAVSALLRDPRGVPGAVVGRAFQTLVRGEVATPRWIGYPGSGRTSLWTLWWRLEALTDLRRMPLAASRDVLHWLPDAAVVQRGHARDRPLTALLPARGLRVRVTPFLLRNWSRLLLVLVAVGSLAGVATGTWDWKDFWLSVILPMVMTTAHEAAKRRRSSSAALTAPGQQAAQSPPSAQ</sequence>
<dbReference type="CDD" id="cd00688">
    <property type="entry name" value="ISOPREN_C2_like"/>
    <property type="match status" value="1"/>
</dbReference>
<comment type="caution">
    <text evidence="2">The sequence shown here is derived from an EMBL/GenBank/DDBJ whole genome shotgun (WGS) entry which is preliminary data.</text>
</comment>